<feature type="chain" id="PRO_5002138786" evidence="5">
    <location>
        <begin position="25"/>
        <end position="906"/>
    </location>
</feature>
<comment type="similarity">
    <text evidence="4">Belongs to the TonB-dependent receptor family.</text>
</comment>
<feature type="signal peptide" evidence="5">
    <location>
        <begin position="1"/>
        <end position="24"/>
    </location>
</feature>
<evidence type="ECO:0000256" key="5">
    <source>
        <dbReference type="SAM" id="SignalP"/>
    </source>
</evidence>
<keyword evidence="8" id="KW-0675">Receptor</keyword>
<dbReference type="InterPro" id="IPR008969">
    <property type="entry name" value="CarboxyPept-like_regulatory"/>
</dbReference>
<dbReference type="RefSeq" id="WP_037495072.1">
    <property type="nucleotide sequence ID" value="NZ_JJMU01000008.1"/>
</dbReference>
<dbReference type="Pfam" id="PF07715">
    <property type="entry name" value="Plug"/>
    <property type="match status" value="1"/>
</dbReference>
<keyword evidence="4" id="KW-0798">TonB box</keyword>
<dbReference type="Gene3D" id="2.40.170.20">
    <property type="entry name" value="TonB-dependent receptor, beta-barrel domain"/>
    <property type="match status" value="1"/>
</dbReference>
<proteinExistence type="inferred from homology"/>
<feature type="domain" description="TonB-dependent receptor plug" evidence="7">
    <location>
        <begin position="134"/>
        <end position="230"/>
    </location>
</feature>
<dbReference type="eggNOG" id="COG4772">
    <property type="taxonomic scope" value="Bacteria"/>
</dbReference>
<dbReference type="STRING" id="1229276.DI53_0547"/>
<dbReference type="OrthoDB" id="9768470at2"/>
<dbReference type="EMBL" id="JJMU01000008">
    <property type="protein sequence ID" value="KGE15769.1"/>
    <property type="molecule type" value="Genomic_DNA"/>
</dbReference>
<evidence type="ECO:0000256" key="2">
    <source>
        <dbReference type="ARBA" id="ARBA00023136"/>
    </source>
</evidence>
<feature type="domain" description="TonB-dependent receptor-like beta-barrel" evidence="6">
    <location>
        <begin position="468"/>
        <end position="872"/>
    </location>
</feature>
<protein>
    <submittedName>
        <fullName evidence="8">TonB-dependent receptor</fullName>
    </submittedName>
</protein>
<evidence type="ECO:0000256" key="4">
    <source>
        <dbReference type="RuleBase" id="RU003357"/>
    </source>
</evidence>
<evidence type="ECO:0000259" key="6">
    <source>
        <dbReference type="Pfam" id="PF00593"/>
    </source>
</evidence>
<comment type="caution">
    <text evidence="8">The sequence shown here is derived from an EMBL/GenBank/DDBJ whole genome shotgun (WGS) entry which is preliminary data.</text>
</comment>
<dbReference type="InterPro" id="IPR036942">
    <property type="entry name" value="Beta-barrel_TonB_sf"/>
</dbReference>
<name>A0A0B8TAB6_9SPHI</name>
<dbReference type="Pfam" id="PF13715">
    <property type="entry name" value="CarbopepD_reg_2"/>
    <property type="match status" value="1"/>
</dbReference>
<evidence type="ECO:0000259" key="7">
    <source>
        <dbReference type="Pfam" id="PF07715"/>
    </source>
</evidence>
<dbReference type="InterPro" id="IPR000531">
    <property type="entry name" value="Beta-barrel_TonB"/>
</dbReference>
<keyword evidence="9" id="KW-1185">Reference proteome</keyword>
<dbReference type="PANTHER" id="PTHR40980">
    <property type="entry name" value="PLUG DOMAIN-CONTAINING PROTEIN"/>
    <property type="match status" value="1"/>
</dbReference>
<comment type="subcellular location">
    <subcellularLocation>
        <location evidence="1 4">Cell outer membrane</location>
    </subcellularLocation>
</comment>
<dbReference type="SUPFAM" id="SSF56935">
    <property type="entry name" value="Porins"/>
    <property type="match status" value="1"/>
</dbReference>
<keyword evidence="5" id="KW-0732">Signal</keyword>
<reference evidence="9" key="1">
    <citation type="submission" date="2014-04" db="EMBL/GenBank/DDBJ databases">
        <title>Whole-Genome optical mapping and complete genome sequence of Sphingobacterium deserti sp. nov., a new spaces isolated from desert in the west of China.</title>
        <authorList>
            <person name="Teng C."/>
            <person name="Zhou Z."/>
            <person name="Li X."/>
            <person name="Chen M."/>
            <person name="Lin M."/>
            <person name="Wang L."/>
            <person name="Su S."/>
            <person name="Zhang C."/>
            <person name="Zhang W."/>
        </authorList>
    </citation>
    <scope>NUCLEOTIDE SEQUENCE [LARGE SCALE GENOMIC DNA]</scope>
    <source>
        <strain evidence="9">ACCC05744</strain>
    </source>
</reference>
<evidence type="ECO:0000313" key="8">
    <source>
        <dbReference type="EMBL" id="KGE15769.1"/>
    </source>
</evidence>
<dbReference type="Gene3D" id="2.170.130.10">
    <property type="entry name" value="TonB-dependent receptor, plug domain"/>
    <property type="match status" value="1"/>
</dbReference>
<dbReference type="InterPro" id="IPR037066">
    <property type="entry name" value="Plug_dom_sf"/>
</dbReference>
<evidence type="ECO:0000256" key="1">
    <source>
        <dbReference type="ARBA" id="ARBA00004442"/>
    </source>
</evidence>
<dbReference type="Pfam" id="PF00593">
    <property type="entry name" value="TonB_dep_Rec_b-barrel"/>
    <property type="match status" value="1"/>
</dbReference>
<keyword evidence="3" id="KW-0998">Cell outer membrane</keyword>
<gene>
    <name evidence="8" type="ORF">DI53_0547</name>
</gene>
<evidence type="ECO:0000313" key="9">
    <source>
        <dbReference type="Proteomes" id="UP000031802"/>
    </source>
</evidence>
<evidence type="ECO:0000256" key="3">
    <source>
        <dbReference type="ARBA" id="ARBA00023237"/>
    </source>
</evidence>
<dbReference type="PANTHER" id="PTHR40980:SF5">
    <property type="entry name" value="TONB-DEPENDENT RECEPTOR"/>
    <property type="match status" value="1"/>
</dbReference>
<dbReference type="PATRIC" id="fig|1229276.3.peg.570"/>
<keyword evidence="2 4" id="KW-0472">Membrane</keyword>
<dbReference type="AlphaFoldDB" id="A0A0B8TAB6"/>
<dbReference type="InterPro" id="IPR012910">
    <property type="entry name" value="Plug_dom"/>
</dbReference>
<dbReference type="Gene3D" id="2.60.40.1120">
    <property type="entry name" value="Carboxypeptidase-like, regulatory domain"/>
    <property type="match status" value="1"/>
</dbReference>
<dbReference type="Proteomes" id="UP000031802">
    <property type="component" value="Unassembled WGS sequence"/>
</dbReference>
<dbReference type="SUPFAM" id="SSF49464">
    <property type="entry name" value="Carboxypeptidase regulatory domain-like"/>
    <property type="match status" value="1"/>
</dbReference>
<sequence>MNKFAYHAALIISLLTIHVSMVRAQQFGVKGKVLDLETYQPIPGVSIKIANTNLATSTDESGEFSITLPSKGGEYTLVSTFVGYNADSTKFNLQTNSWEFIPVSLVNASSTLDEVVITRRRERASELALLEERRKSSLTVERIGSQELARKGVGDAAAAVSKISGVSRQEGNSQVYVRGLGDRYMSTTLNGLPVPASDVNLKNIALDIFSTDVVDYISVDKVNNVALSGDFGGASVDIASKNFTGDKLLEFSVGSTVNTNALSDASNFNLQDGPNFFGYSDYKTPSNVRESYHFPNSWNPSKKNMVPINFGLTGGKSFRLGDEGRLKLFATANFSNGYTSRTGINADVNAQGAPLKSFMQTRMSYNTRTTGMFNANYQINPNHQVSYNLLYVNSGDQFRDIFSGFIRDAAEANNGTLTRNTFAQTQLFINQLLGKHKLNDKFDFDWGLAYNHVNGDMPDRMQSQVRSENDQFYFIRVNEADNHRYSHYLKEYEVAANAKVEYKLGEDNRGKISLGYNGRKKKRTFDMIQINFDIDSEFRDRTAIDPNDIDRYLGAAGFGSIYSLKAFAGDSFQYYNGDQDIHAGFASVDYKLTDKFTAVVGARYENISQFVDYYTAELRGENTIKKNAFLPSLNLKYELNERQNLRFGASKTYTLPQFKERARFPYDDVTQVIYGNPYLYASDNYNADLKWEFFPSASELIAVTAFGKYIQNPINEILIVSATNDLSYANTGESGYAYGVELELKKDVLKFNEDRLSVGFNAALMKTHQDFDGEKVNRETRGMINFAPTNLTSSFAGASDVVVNADLSYFKKLNNNQDLTATLLYNYYSDKIYAIGASFLGNRVDRGLGTLDFVLKAKLTKKIGLDLTARNILNPEFQRWQENAEPVKIISYKKGAFFNLGLKYQL</sequence>
<accession>A0A0B8TAB6</accession>
<organism evidence="8 9">
    <name type="scientific">Sphingobacterium deserti</name>
    <dbReference type="NCBI Taxonomy" id="1229276"/>
    <lineage>
        <taxon>Bacteria</taxon>
        <taxon>Pseudomonadati</taxon>
        <taxon>Bacteroidota</taxon>
        <taxon>Sphingobacteriia</taxon>
        <taxon>Sphingobacteriales</taxon>
        <taxon>Sphingobacteriaceae</taxon>
        <taxon>Sphingobacterium</taxon>
    </lineage>
</organism>
<dbReference type="GO" id="GO:0009279">
    <property type="term" value="C:cell outer membrane"/>
    <property type="evidence" value="ECO:0007669"/>
    <property type="project" value="UniProtKB-SubCell"/>
</dbReference>
<reference evidence="8 9" key="2">
    <citation type="journal article" date="2015" name="PLoS ONE">
        <title>Whole-Genome Optical Mapping and Finished Genome Sequence of Sphingobacterium deserti sp. nov., a New Species Isolated from the Western Desert of China.</title>
        <authorList>
            <person name="Teng C."/>
            <person name="Zhou Z."/>
            <person name="Molnar I."/>
            <person name="Li X."/>
            <person name="Tang R."/>
            <person name="Chen M."/>
            <person name="Wang L."/>
            <person name="Su S."/>
            <person name="Zhang W."/>
            <person name="Lin M."/>
        </authorList>
    </citation>
    <scope>NUCLEOTIDE SEQUENCE [LARGE SCALE GENOMIC DNA]</scope>
    <source>
        <strain evidence="9">ACCC05744</strain>
    </source>
</reference>